<dbReference type="InterPro" id="IPR001128">
    <property type="entry name" value="Cyt_P450"/>
</dbReference>
<dbReference type="RefSeq" id="XP_018494923.1">
    <property type="nucleotide sequence ID" value="XM_018639407.1"/>
</dbReference>
<evidence type="ECO:0000256" key="7">
    <source>
        <dbReference type="ARBA" id="ARBA00022824"/>
    </source>
</evidence>
<dbReference type="GO" id="GO:0005506">
    <property type="term" value="F:iron ion binding"/>
    <property type="evidence" value="ECO:0007669"/>
    <property type="project" value="InterPro"/>
</dbReference>
<evidence type="ECO:0000256" key="4">
    <source>
        <dbReference type="ARBA" id="ARBA00010617"/>
    </source>
</evidence>
<dbReference type="Proteomes" id="UP000694867">
    <property type="component" value="Unplaced"/>
</dbReference>
<dbReference type="GO" id="GO:0004497">
    <property type="term" value="F:monooxygenase activity"/>
    <property type="evidence" value="ECO:0007669"/>
    <property type="project" value="UniProtKB-KW"/>
</dbReference>
<evidence type="ECO:0000256" key="6">
    <source>
        <dbReference type="ARBA" id="ARBA00022723"/>
    </source>
</evidence>
<dbReference type="Gene3D" id="1.10.630.10">
    <property type="entry name" value="Cytochrome P450"/>
    <property type="match status" value="1"/>
</dbReference>
<sequence length="142" mass="16266">MKLEYLDWCINESMRLYPPVTGFTNRVATDEIDHDGVKIGAGLSLVFPTQVAHNHPRNFENPLCFIPERFKESLRHPLAYQPFGDGPRNCVGMRSALLAMKLAVCHIFRSYELRTDEQVEIVNKVLISQPREVVLRAEKLEA</sequence>
<dbReference type="GeneID" id="108864217"/>
<evidence type="ECO:0000256" key="1">
    <source>
        <dbReference type="ARBA" id="ARBA00001971"/>
    </source>
</evidence>
<dbReference type="GO" id="GO:0005789">
    <property type="term" value="C:endoplasmic reticulum membrane"/>
    <property type="evidence" value="ECO:0007669"/>
    <property type="project" value="UniProtKB-SubCell"/>
</dbReference>
<feature type="binding site" description="axial binding residue" evidence="13">
    <location>
        <position position="90"/>
    </location>
    <ligand>
        <name>heme</name>
        <dbReference type="ChEBI" id="CHEBI:30413"/>
    </ligand>
    <ligandPart>
        <name>Fe</name>
        <dbReference type="ChEBI" id="CHEBI:18248"/>
    </ligandPart>
</feature>
<keyword evidence="6 13" id="KW-0479">Metal-binding</keyword>
<keyword evidence="11 14" id="KW-0503">Monooxygenase</keyword>
<dbReference type="InterPro" id="IPR017972">
    <property type="entry name" value="Cyt_P450_CS"/>
</dbReference>
<keyword evidence="7" id="KW-0256">Endoplasmic reticulum</keyword>
<keyword evidence="12" id="KW-0472">Membrane</keyword>
<gene>
    <name evidence="16" type="primary">LOC108864217</name>
</gene>
<dbReference type="PANTHER" id="PTHR24292:SF102">
    <property type="entry name" value="CYTOCHROME P450 FAMILY-RELATED"/>
    <property type="match status" value="1"/>
</dbReference>
<evidence type="ECO:0000256" key="3">
    <source>
        <dbReference type="ARBA" id="ARBA00004406"/>
    </source>
</evidence>
<name>A0AAJ7L3U3_9ACAR</name>
<protein>
    <submittedName>
        <fullName evidence="16">Cytochrome P450 3A19-like</fullName>
    </submittedName>
</protein>
<dbReference type="AlphaFoldDB" id="A0AAJ7L3U3"/>
<comment type="similarity">
    <text evidence="4 14">Belongs to the cytochrome P450 family.</text>
</comment>
<evidence type="ECO:0000256" key="14">
    <source>
        <dbReference type="RuleBase" id="RU000461"/>
    </source>
</evidence>
<proteinExistence type="inferred from homology"/>
<dbReference type="KEGG" id="goe:108864217"/>
<evidence type="ECO:0000256" key="5">
    <source>
        <dbReference type="ARBA" id="ARBA00022617"/>
    </source>
</evidence>
<evidence type="ECO:0000256" key="10">
    <source>
        <dbReference type="ARBA" id="ARBA00023004"/>
    </source>
</evidence>
<dbReference type="GO" id="GO:0016705">
    <property type="term" value="F:oxidoreductase activity, acting on paired donors, with incorporation or reduction of molecular oxygen"/>
    <property type="evidence" value="ECO:0007669"/>
    <property type="project" value="InterPro"/>
</dbReference>
<dbReference type="Pfam" id="PF00067">
    <property type="entry name" value="p450"/>
    <property type="match status" value="1"/>
</dbReference>
<comment type="subcellular location">
    <subcellularLocation>
        <location evidence="3">Endoplasmic reticulum membrane</location>
        <topology evidence="3">Peripheral membrane protein</topology>
    </subcellularLocation>
    <subcellularLocation>
        <location evidence="2">Microsome membrane</location>
        <topology evidence="2">Peripheral membrane protein</topology>
    </subcellularLocation>
</comment>
<keyword evidence="9 14" id="KW-0560">Oxidoreductase</keyword>
<evidence type="ECO:0000256" key="11">
    <source>
        <dbReference type="ARBA" id="ARBA00023033"/>
    </source>
</evidence>
<dbReference type="GO" id="GO:0020037">
    <property type="term" value="F:heme binding"/>
    <property type="evidence" value="ECO:0007669"/>
    <property type="project" value="InterPro"/>
</dbReference>
<evidence type="ECO:0000313" key="15">
    <source>
        <dbReference type="Proteomes" id="UP000694867"/>
    </source>
</evidence>
<dbReference type="InterPro" id="IPR036396">
    <property type="entry name" value="Cyt_P450_sf"/>
</dbReference>
<accession>A0AAJ7L3U3</accession>
<keyword evidence="8" id="KW-0492">Microsome</keyword>
<dbReference type="PANTHER" id="PTHR24292">
    <property type="entry name" value="CYTOCHROME P450"/>
    <property type="match status" value="1"/>
</dbReference>
<dbReference type="InterPro" id="IPR050476">
    <property type="entry name" value="Insect_CytP450_Detox"/>
</dbReference>
<reference evidence="16" key="1">
    <citation type="submission" date="2025-08" db="UniProtKB">
        <authorList>
            <consortium name="RefSeq"/>
        </authorList>
    </citation>
    <scope>IDENTIFICATION</scope>
</reference>
<evidence type="ECO:0000256" key="8">
    <source>
        <dbReference type="ARBA" id="ARBA00022848"/>
    </source>
</evidence>
<evidence type="ECO:0000313" key="16">
    <source>
        <dbReference type="RefSeq" id="XP_018494923.1"/>
    </source>
</evidence>
<comment type="cofactor">
    <cofactor evidence="1 13">
        <name>heme</name>
        <dbReference type="ChEBI" id="CHEBI:30413"/>
    </cofactor>
</comment>
<evidence type="ECO:0000256" key="9">
    <source>
        <dbReference type="ARBA" id="ARBA00023002"/>
    </source>
</evidence>
<dbReference type="InterPro" id="IPR002401">
    <property type="entry name" value="Cyt_P450_E_grp-I"/>
</dbReference>
<keyword evidence="10 13" id="KW-0408">Iron</keyword>
<dbReference type="PRINTS" id="PR00385">
    <property type="entry name" value="P450"/>
</dbReference>
<evidence type="ECO:0000256" key="13">
    <source>
        <dbReference type="PIRSR" id="PIRSR602401-1"/>
    </source>
</evidence>
<evidence type="ECO:0000256" key="12">
    <source>
        <dbReference type="ARBA" id="ARBA00023136"/>
    </source>
</evidence>
<evidence type="ECO:0000256" key="2">
    <source>
        <dbReference type="ARBA" id="ARBA00004174"/>
    </source>
</evidence>
<keyword evidence="5 13" id="KW-0349">Heme</keyword>
<dbReference type="SUPFAM" id="SSF48264">
    <property type="entry name" value="Cytochrome P450"/>
    <property type="match status" value="1"/>
</dbReference>
<keyword evidence="15" id="KW-1185">Reference proteome</keyword>
<dbReference type="PRINTS" id="PR00463">
    <property type="entry name" value="EP450I"/>
</dbReference>
<dbReference type="PROSITE" id="PS00086">
    <property type="entry name" value="CYTOCHROME_P450"/>
    <property type="match status" value="1"/>
</dbReference>
<organism evidence="15 16">
    <name type="scientific">Galendromus occidentalis</name>
    <name type="common">western predatory mite</name>
    <dbReference type="NCBI Taxonomy" id="34638"/>
    <lineage>
        <taxon>Eukaryota</taxon>
        <taxon>Metazoa</taxon>
        <taxon>Ecdysozoa</taxon>
        <taxon>Arthropoda</taxon>
        <taxon>Chelicerata</taxon>
        <taxon>Arachnida</taxon>
        <taxon>Acari</taxon>
        <taxon>Parasitiformes</taxon>
        <taxon>Mesostigmata</taxon>
        <taxon>Gamasina</taxon>
        <taxon>Phytoseioidea</taxon>
        <taxon>Phytoseiidae</taxon>
        <taxon>Typhlodrominae</taxon>
        <taxon>Galendromus</taxon>
    </lineage>
</organism>